<dbReference type="InterPro" id="IPR029058">
    <property type="entry name" value="AB_hydrolase_fold"/>
</dbReference>
<dbReference type="SUPFAM" id="SSF53474">
    <property type="entry name" value="alpha/beta-Hydrolases"/>
    <property type="match status" value="1"/>
</dbReference>
<dbReference type="PANTHER" id="PTHR43798">
    <property type="entry name" value="MONOACYLGLYCEROL LIPASE"/>
    <property type="match status" value="1"/>
</dbReference>
<dbReference type="EMBL" id="JAUQSZ010000009">
    <property type="protein sequence ID" value="MDO7843385.1"/>
    <property type="molecule type" value="Genomic_DNA"/>
</dbReference>
<comment type="caution">
    <text evidence="2">The sequence shown here is derived from an EMBL/GenBank/DDBJ whole genome shotgun (WGS) entry which is preliminary data.</text>
</comment>
<proteinExistence type="predicted"/>
<gene>
    <name evidence="2" type="ORF">Q5H94_13700</name>
</gene>
<organism evidence="2 3">
    <name type="scientific">Sphingomonas immobilis</name>
    <dbReference type="NCBI Taxonomy" id="3063997"/>
    <lineage>
        <taxon>Bacteria</taxon>
        <taxon>Pseudomonadati</taxon>
        <taxon>Pseudomonadota</taxon>
        <taxon>Alphaproteobacteria</taxon>
        <taxon>Sphingomonadales</taxon>
        <taxon>Sphingomonadaceae</taxon>
        <taxon>Sphingomonas</taxon>
    </lineage>
</organism>
<feature type="domain" description="AB hydrolase-1" evidence="1">
    <location>
        <begin position="24"/>
        <end position="165"/>
    </location>
</feature>
<evidence type="ECO:0000259" key="1">
    <source>
        <dbReference type="Pfam" id="PF00561"/>
    </source>
</evidence>
<dbReference type="Gene3D" id="3.40.50.1820">
    <property type="entry name" value="alpha/beta hydrolase"/>
    <property type="match status" value="1"/>
</dbReference>
<dbReference type="GO" id="GO:0016787">
    <property type="term" value="F:hydrolase activity"/>
    <property type="evidence" value="ECO:0007669"/>
    <property type="project" value="UniProtKB-KW"/>
</dbReference>
<name>A0ABT9A0N7_9SPHN</name>
<evidence type="ECO:0000313" key="3">
    <source>
        <dbReference type="Proteomes" id="UP001176468"/>
    </source>
</evidence>
<reference evidence="2" key="1">
    <citation type="submission" date="2023-07" db="EMBL/GenBank/DDBJ databases">
        <authorList>
            <person name="Kim M.K."/>
        </authorList>
    </citation>
    <scope>NUCLEOTIDE SEQUENCE</scope>
    <source>
        <strain evidence="2">CA1-15</strain>
    </source>
</reference>
<dbReference type="InterPro" id="IPR050266">
    <property type="entry name" value="AB_hydrolase_sf"/>
</dbReference>
<dbReference type="PRINTS" id="PR00111">
    <property type="entry name" value="ABHYDROLASE"/>
</dbReference>
<evidence type="ECO:0000313" key="2">
    <source>
        <dbReference type="EMBL" id="MDO7843385.1"/>
    </source>
</evidence>
<protein>
    <submittedName>
        <fullName evidence="2">Alpha/beta fold hydrolase</fullName>
    </submittedName>
</protein>
<keyword evidence="2" id="KW-0378">Hydrolase</keyword>
<keyword evidence="3" id="KW-1185">Reference proteome</keyword>
<dbReference type="Pfam" id="PF00561">
    <property type="entry name" value="Abhydrolase_1"/>
    <property type="match status" value="1"/>
</dbReference>
<dbReference type="PANTHER" id="PTHR43798:SF33">
    <property type="entry name" value="HYDROLASE, PUTATIVE (AFU_ORTHOLOGUE AFUA_2G14860)-RELATED"/>
    <property type="match status" value="1"/>
</dbReference>
<dbReference type="RefSeq" id="WP_304561839.1">
    <property type="nucleotide sequence ID" value="NZ_JAUQSZ010000009.1"/>
</dbReference>
<accession>A0ABT9A0N7</accession>
<dbReference type="InterPro" id="IPR000073">
    <property type="entry name" value="AB_hydrolase_1"/>
</dbReference>
<dbReference type="Proteomes" id="UP001176468">
    <property type="component" value="Unassembled WGS sequence"/>
</dbReference>
<sequence length="277" mass="30671">MDIFIDGPAGKIDVRHKNLEAGRPLVILCQGANLSGQLGYDFQFDGRSDHSMMDALVARGFAVVTFAVRGYRKSGLSHDPLDVGTEQAIEDLTAVFDWAKDQGFAQPHLLGWSWGGRIVGHFAARHPERVGRLVLMDAALGGGNTIPFTEDSPWWLNTYDYFFNKLEDEFTELAAREALARQAEDGELKAPNGIRVENERGSVQVDATALRNPTLMLYGHAAAKQDYMQGGAVREDFFRKLPLEDKALVIVPGGGDYAHLQHPRQRIFTVIADFLTV</sequence>